<feature type="transmembrane region" description="Helical" evidence="1">
    <location>
        <begin position="227"/>
        <end position="249"/>
    </location>
</feature>
<keyword evidence="1" id="KW-1133">Transmembrane helix</keyword>
<evidence type="ECO:0000313" key="6">
    <source>
        <dbReference type="Proteomes" id="UP001296943"/>
    </source>
</evidence>
<feature type="domain" description="PAS" evidence="2">
    <location>
        <begin position="335"/>
        <end position="405"/>
    </location>
</feature>
<dbReference type="SMART" id="SM00267">
    <property type="entry name" value="GGDEF"/>
    <property type="match status" value="1"/>
</dbReference>
<dbReference type="Pfam" id="PF08448">
    <property type="entry name" value="PAS_4"/>
    <property type="match status" value="1"/>
</dbReference>
<evidence type="ECO:0000259" key="2">
    <source>
        <dbReference type="PROSITE" id="PS50112"/>
    </source>
</evidence>
<dbReference type="InterPro" id="IPR000014">
    <property type="entry name" value="PAS"/>
</dbReference>
<feature type="transmembrane region" description="Helical" evidence="1">
    <location>
        <begin position="105"/>
        <end position="123"/>
    </location>
</feature>
<dbReference type="PANTHER" id="PTHR44757">
    <property type="entry name" value="DIGUANYLATE CYCLASE DGCP"/>
    <property type="match status" value="1"/>
</dbReference>
<sequence length="889" mass="102749">MNNKRNTLAVLCVLFFLIAFSYTYLFLVKDTNGFLFYLGEFIYSLAPLFAAFWLFGAYQRSPVAERLFWLLLSIGYLFAFTGLMVRDIFELWLHMEVHFPGLPDLFYLLHYVLFSIAFIYKLVKEKENAAFFQNLMDMIIIMTVAITLFGYFIIQPIMQELNASNLYQFVSISYPVGDLFLLLLTITIYYDSPTILKRNGLSFLVLGLFLQVTADAFYLYLQTADGYSSWSVVDPIYFLSYLLVGYAGYQRSKFKLKPIIKSDRKKEDLSLFQIVLPYLYIVGLLVILLFHREDTIVIGASISIFFILFRQVMVMIGSRKLLDKFKQQAEELQTTSQIYQSIFKYHTDTVFSLDLDGNFLLVNPKCVEFAKRSEQELLQMSIFSILPKTVVNQVKRHFLKAREGNPQTNRITYNETPSEVKYLEITYIPIFIDDKVTGVFCIAKDITENKKNEEKINYLAYHDPLTGLVNRRYFDQLLEEAVVEAKAKKQMLAVLFLDLDHFKIINDTLGHNVGDLLLQAVGKRLKEALNKNQVVGRHGGDEFTFLLKGVKDKDDTIDQAEQVFQLLNHPFYINKHKISLTPSIGISIYPDDAHHPEQLMKNADLAMYRVKYHGKNHYRVFTALSEGKSIRKLTIEKDIHTVIRENQLEIFYQPQVESNSGRIIGMEALVRWNHPTLGIISPSEFIPLAEATDIIFAVNEWVLEEACKQQKEWMEQGLHLKLSVNISPQQFYHQSDLTKKVKDIVNTYKIDPTKLVIEITELIAIHNMDIAMEKLLELKSLGIQIALDDFGTGYSSLSYLTRLPIDEIKIAKEFIDTLDEGTENQAILHSLVKLANDLNLRVVIEGVETEEQYKKLHLLSCHIVQGYYFSKPLPAKQVNQLLIEWTTMY</sequence>
<dbReference type="PROSITE" id="PS50112">
    <property type="entry name" value="PAS"/>
    <property type="match status" value="1"/>
</dbReference>
<dbReference type="InterPro" id="IPR001633">
    <property type="entry name" value="EAL_dom"/>
</dbReference>
<dbReference type="Gene3D" id="3.20.20.450">
    <property type="entry name" value="EAL domain"/>
    <property type="match status" value="1"/>
</dbReference>
<feature type="transmembrane region" description="Helical" evidence="1">
    <location>
        <begin position="269"/>
        <end position="290"/>
    </location>
</feature>
<dbReference type="Gene3D" id="3.30.70.270">
    <property type="match status" value="1"/>
</dbReference>
<evidence type="ECO:0000256" key="1">
    <source>
        <dbReference type="SAM" id="Phobius"/>
    </source>
</evidence>
<feature type="transmembrane region" description="Helical" evidence="1">
    <location>
        <begin position="7"/>
        <end position="28"/>
    </location>
</feature>
<dbReference type="PANTHER" id="PTHR44757:SF2">
    <property type="entry name" value="BIOFILM ARCHITECTURE MAINTENANCE PROTEIN MBAA"/>
    <property type="match status" value="1"/>
</dbReference>
<gene>
    <name evidence="5" type="ORF">JOC48_003775</name>
</gene>
<dbReference type="InterPro" id="IPR000160">
    <property type="entry name" value="GGDEF_dom"/>
</dbReference>
<dbReference type="SMART" id="SM00052">
    <property type="entry name" value="EAL"/>
    <property type="match status" value="1"/>
</dbReference>
<dbReference type="SMART" id="SM00091">
    <property type="entry name" value="PAS"/>
    <property type="match status" value="1"/>
</dbReference>
<dbReference type="RefSeq" id="WP_204501880.1">
    <property type="nucleotide sequence ID" value="NZ_JAFBDR010000028.1"/>
</dbReference>
<evidence type="ECO:0000313" key="5">
    <source>
        <dbReference type="EMBL" id="MBM7573224.1"/>
    </source>
</evidence>
<feature type="transmembrane region" description="Helical" evidence="1">
    <location>
        <begin position="201"/>
        <end position="221"/>
    </location>
</feature>
<dbReference type="NCBIfam" id="TIGR00229">
    <property type="entry name" value="sensory_box"/>
    <property type="match status" value="1"/>
</dbReference>
<dbReference type="InterPro" id="IPR052155">
    <property type="entry name" value="Biofilm_reg_signaling"/>
</dbReference>
<keyword evidence="6" id="KW-1185">Reference proteome</keyword>
<dbReference type="Gene3D" id="3.30.450.20">
    <property type="entry name" value="PAS domain"/>
    <property type="match status" value="1"/>
</dbReference>
<dbReference type="SUPFAM" id="SSF55073">
    <property type="entry name" value="Nucleotide cyclase"/>
    <property type="match status" value="1"/>
</dbReference>
<dbReference type="InterPro" id="IPR013656">
    <property type="entry name" value="PAS_4"/>
</dbReference>
<dbReference type="CDD" id="cd01949">
    <property type="entry name" value="GGDEF"/>
    <property type="match status" value="1"/>
</dbReference>
<reference evidence="5 6" key="1">
    <citation type="submission" date="2021-01" db="EMBL/GenBank/DDBJ databases">
        <title>Genomic Encyclopedia of Type Strains, Phase IV (KMG-IV): sequencing the most valuable type-strain genomes for metagenomic binning, comparative biology and taxonomic classification.</title>
        <authorList>
            <person name="Goeker M."/>
        </authorList>
    </citation>
    <scope>NUCLEOTIDE SEQUENCE [LARGE SCALE GENOMIC DNA]</scope>
    <source>
        <strain evidence="5 6">DSM 23711</strain>
    </source>
</reference>
<keyword evidence="1" id="KW-0472">Membrane</keyword>
<organism evidence="5 6">
    <name type="scientific">Aquibacillus albus</name>
    <dbReference type="NCBI Taxonomy" id="1168171"/>
    <lineage>
        <taxon>Bacteria</taxon>
        <taxon>Bacillati</taxon>
        <taxon>Bacillota</taxon>
        <taxon>Bacilli</taxon>
        <taxon>Bacillales</taxon>
        <taxon>Bacillaceae</taxon>
        <taxon>Aquibacillus</taxon>
    </lineage>
</organism>
<dbReference type="InterPro" id="IPR035965">
    <property type="entry name" value="PAS-like_dom_sf"/>
</dbReference>
<dbReference type="Pfam" id="PF00990">
    <property type="entry name" value="GGDEF"/>
    <property type="match status" value="1"/>
</dbReference>
<evidence type="ECO:0000259" key="3">
    <source>
        <dbReference type="PROSITE" id="PS50883"/>
    </source>
</evidence>
<feature type="transmembrane region" description="Helical" evidence="1">
    <location>
        <begin position="135"/>
        <end position="154"/>
    </location>
</feature>
<dbReference type="InterPro" id="IPR043128">
    <property type="entry name" value="Rev_trsase/Diguanyl_cyclase"/>
</dbReference>
<dbReference type="CDD" id="cd00130">
    <property type="entry name" value="PAS"/>
    <property type="match status" value="1"/>
</dbReference>
<feature type="transmembrane region" description="Helical" evidence="1">
    <location>
        <begin position="296"/>
        <end position="316"/>
    </location>
</feature>
<dbReference type="Pfam" id="PF00563">
    <property type="entry name" value="EAL"/>
    <property type="match status" value="1"/>
</dbReference>
<dbReference type="CDD" id="cd01948">
    <property type="entry name" value="EAL"/>
    <property type="match status" value="1"/>
</dbReference>
<feature type="domain" description="GGDEF" evidence="4">
    <location>
        <begin position="490"/>
        <end position="623"/>
    </location>
</feature>
<dbReference type="Proteomes" id="UP001296943">
    <property type="component" value="Unassembled WGS sequence"/>
</dbReference>
<protein>
    <submittedName>
        <fullName evidence="5">Diguanylate cyclase (GGDEF)-like protein/PAS domain S-box-containing protein</fullName>
    </submittedName>
</protein>
<dbReference type="SUPFAM" id="SSF141868">
    <property type="entry name" value="EAL domain-like"/>
    <property type="match status" value="1"/>
</dbReference>
<name>A0ABS2N535_9BACI</name>
<feature type="transmembrane region" description="Helical" evidence="1">
    <location>
        <begin position="166"/>
        <end position="189"/>
    </location>
</feature>
<dbReference type="EMBL" id="JAFBDR010000028">
    <property type="protein sequence ID" value="MBM7573224.1"/>
    <property type="molecule type" value="Genomic_DNA"/>
</dbReference>
<dbReference type="NCBIfam" id="TIGR00254">
    <property type="entry name" value="GGDEF"/>
    <property type="match status" value="1"/>
</dbReference>
<proteinExistence type="predicted"/>
<feature type="transmembrane region" description="Helical" evidence="1">
    <location>
        <begin position="67"/>
        <end position="85"/>
    </location>
</feature>
<evidence type="ECO:0000259" key="4">
    <source>
        <dbReference type="PROSITE" id="PS50887"/>
    </source>
</evidence>
<dbReference type="SUPFAM" id="SSF55785">
    <property type="entry name" value="PYP-like sensor domain (PAS domain)"/>
    <property type="match status" value="1"/>
</dbReference>
<dbReference type="InterPro" id="IPR035919">
    <property type="entry name" value="EAL_sf"/>
</dbReference>
<comment type="caution">
    <text evidence="5">The sequence shown here is derived from an EMBL/GenBank/DDBJ whole genome shotgun (WGS) entry which is preliminary data.</text>
</comment>
<feature type="transmembrane region" description="Helical" evidence="1">
    <location>
        <begin position="34"/>
        <end position="55"/>
    </location>
</feature>
<keyword evidence="1" id="KW-0812">Transmembrane</keyword>
<feature type="domain" description="EAL" evidence="3">
    <location>
        <begin position="632"/>
        <end position="886"/>
    </location>
</feature>
<dbReference type="InterPro" id="IPR029787">
    <property type="entry name" value="Nucleotide_cyclase"/>
</dbReference>
<dbReference type="PROSITE" id="PS50887">
    <property type="entry name" value="GGDEF"/>
    <property type="match status" value="1"/>
</dbReference>
<dbReference type="PROSITE" id="PS50883">
    <property type="entry name" value="EAL"/>
    <property type="match status" value="1"/>
</dbReference>
<accession>A0ABS2N535</accession>